<feature type="compositionally biased region" description="Basic and acidic residues" evidence="1">
    <location>
        <begin position="1"/>
        <end position="21"/>
    </location>
</feature>
<evidence type="ECO:0000256" key="1">
    <source>
        <dbReference type="SAM" id="MobiDB-lite"/>
    </source>
</evidence>
<reference evidence="2 3" key="1">
    <citation type="journal article" date="2018" name="BMC Genomics">
        <title>Genomic evidence for intraspecific hybridization in a clonal and extremely halotolerant yeast.</title>
        <authorList>
            <person name="Gostincar C."/>
            <person name="Stajich J.E."/>
            <person name="Zupancic J."/>
            <person name="Zalar P."/>
            <person name="Gunde-Cimerman N."/>
        </authorList>
    </citation>
    <scope>NUCLEOTIDE SEQUENCE [LARGE SCALE GENOMIC DNA]</scope>
    <source>
        <strain evidence="2 3">EXF-2682</strain>
    </source>
</reference>
<gene>
    <name evidence="2" type="ORF">D0863_02201</name>
</gene>
<name>A0A3M7EHM4_HORWE</name>
<dbReference type="EMBL" id="QWIP01000046">
    <property type="protein sequence ID" value="RMY76013.1"/>
    <property type="molecule type" value="Genomic_DNA"/>
</dbReference>
<dbReference type="OrthoDB" id="3945418at2759"/>
<sequence>MPELHGESRERNVQQDGHEITSYEPTGDDPQARQADFERWHGLSSISLAQQVSIAESSSSLLWPDSEDLFQSLTSNDGDPWDNTMSGQPGVPFLDVAQAQALPAPLEDAAITDDGQRAVQTTNGLLTNTGERLWKLAHTAIATSWHDMIGQLKEHDTFSGLELLLAALLSQVYAAFSKASM</sequence>
<dbReference type="VEuPathDB" id="FungiDB:BTJ68_12513"/>
<evidence type="ECO:0000313" key="2">
    <source>
        <dbReference type="EMBL" id="RMY76013.1"/>
    </source>
</evidence>
<dbReference type="AlphaFoldDB" id="A0A3M7EHM4"/>
<organism evidence="2 3">
    <name type="scientific">Hortaea werneckii</name>
    <name type="common">Black yeast</name>
    <name type="synonym">Cladosporium werneckii</name>
    <dbReference type="NCBI Taxonomy" id="91943"/>
    <lineage>
        <taxon>Eukaryota</taxon>
        <taxon>Fungi</taxon>
        <taxon>Dikarya</taxon>
        <taxon>Ascomycota</taxon>
        <taxon>Pezizomycotina</taxon>
        <taxon>Dothideomycetes</taxon>
        <taxon>Dothideomycetidae</taxon>
        <taxon>Mycosphaerellales</taxon>
        <taxon>Teratosphaeriaceae</taxon>
        <taxon>Hortaea</taxon>
    </lineage>
</organism>
<accession>A0A3M7EHM4</accession>
<proteinExistence type="predicted"/>
<evidence type="ECO:0000313" key="3">
    <source>
        <dbReference type="Proteomes" id="UP000269276"/>
    </source>
</evidence>
<dbReference type="Proteomes" id="UP000269276">
    <property type="component" value="Unassembled WGS sequence"/>
</dbReference>
<comment type="caution">
    <text evidence="2">The sequence shown here is derived from an EMBL/GenBank/DDBJ whole genome shotgun (WGS) entry which is preliminary data.</text>
</comment>
<protein>
    <submittedName>
        <fullName evidence="2">Uncharacterized protein</fullName>
    </submittedName>
</protein>
<feature type="region of interest" description="Disordered" evidence="1">
    <location>
        <begin position="1"/>
        <end position="34"/>
    </location>
</feature>